<dbReference type="AlphaFoldDB" id="A0A540VHC9"/>
<dbReference type="PANTHER" id="PTHR47962">
    <property type="entry name" value="ATP-DEPENDENT HELICASE LHR-RELATED-RELATED"/>
    <property type="match status" value="1"/>
</dbReference>
<dbReference type="GO" id="GO:0003677">
    <property type="term" value="F:DNA binding"/>
    <property type="evidence" value="ECO:0007669"/>
    <property type="project" value="TreeGrafter"/>
</dbReference>
<comment type="caution">
    <text evidence="5">The sequence shown here is derived from an EMBL/GenBank/DDBJ whole genome shotgun (WGS) entry which is preliminary data.</text>
</comment>
<feature type="domain" description="Helicase ATP-binding" evidence="3">
    <location>
        <begin position="34"/>
        <end position="206"/>
    </location>
</feature>
<protein>
    <submittedName>
        <fullName evidence="5">DEAD/DEAH box helicase</fullName>
    </submittedName>
</protein>
<dbReference type="Pfam" id="PF00271">
    <property type="entry name" value="Helicase_C"/>
    <property type="match status" value="1"/>
</dbReference>
<organism evidence="5 6">
    <name type="scientific">Litorilinea aerophila</name>
    <dbReference type="NCBI Taxonomy" id="1204385"/>
    <lineage>
        <taxon>Bacteria</taxon>
        <taxon>Bacillati</taxon>
        <taxon>Chloroflexota</taxon>
        <taxon>Caldilineae</taxon>
        <taxon>Caldilineales</taxon>
        <taxon>Caldilineaceae</taxon>
        <taxon>Litorilinea</taxon>
    </lineage>
</organism>
<dbReference type="InterPro" id="IPR052511">
    <property type="entry name" value="ATP-dep_Helicase"/>
</dbReference>
<dbReference type="InterPro" id="IPR011545">
    <property type="entry name" value="DEAD/DEAH_box_helicase_dom"/>
</dbReference>
<evidence type="ECO:0000313" key="6">
    <source>
        <dbReference type="Proteomes" id="UP000317371"/>
    </source>
</evidence>
<dbReference type="SMART" id="SM00490">
    <property type="entry name" value="HELICc"/>
    <property type="match status" value="1"/>
</dbReference>
<dbReference type="GO" id="GO:0016887">
    <property type="term" value="F:ATP hydrolysis activity"/>
    <property type="evidence" value="ECO:0007669"/>
    <property type="project" value="TreeGrafter"/>
</dbReference>
<dbReference type="OrthoDB" id="9774462at2"/>
<gene>
    <name evidence="5" type="ORF">FKZ61_08835</name>
</gene>
<dbReference type="InterPro" id="IPR014001">
    <property type="entry name" value="Helicase_ATP-bd"/>
</dbReference>
<dbReference type="RefSeq" id="WP_141609730.1">
    <property type="nucleotide sequence ID" value="NZ_VIGC02000009.1"/>
</dbReference>
<dbReference type="GO" id="GO:0005524">
    <property type="term" value="F:ATP binding"/>
    <property type="evidence" value="ECO:0007669"/>
    <property type="project" value="UniProtKB-KW"/>
</dbReference>
<dbReference type="PROSITE" id="PS51192">
    <property type="entry name" value="HELICASE_ATP_BIND_1"/>
    <property type="match status" value="1"/>
</dbReference>
<evidence type="ECO:0000313" key="5">
    <source>
        <dbReference type="EMBL" id="TQE96177.1"/>
    </source>
</evidence>
<dbReference type="PROSITE" id="PS51194">
    <property type="entry name" value="HELICASE_CTER"/>
    <property type="match status" value="1"/>
</dbReference>
<evidence type="ECO:0000256" key="1">
    <source>
        <dbReference type="ARBA" id="ARBA00022741"/>
    </source>
</evidence>
<dbReference type="Pfam" id="PF00270">
    <property type="entry name" value="DEAD"/>
    <property type="match status" value="1"/>
</dbReference>
<dbReference type="PANTHER" id="PTHR47962:SF5">
    <property type="entry name" value="ATP-DEPENDENT HELICASE LHR-RELATED"/>
    <property type="match status" value="1"/>
</dbReference>
<reference evidence="5 6" key="1">
    <citation type="submission" date="2019-06" db="EMBL/GenBank/DDBJ databases">
        <title>Genome sequence of Litorilinea aerophila BAA-2444.</title>
        <authorList>
            <person name="Maclea K.S."/>
            <person name="Maurais E.G."/>
            <person name="Iannazzi L.C."/>
        </authorList>
    </citation>
    <scope>NUCLEOTIDE SEQUENCE [LARGE SCALE GENOMIC DNA]</scope>
    <source>
        <strain evidence="5 6">ATCC BAA-2444</strain>
    </source>
</reference>
<evidence type="ECO:0000256" key="2">
    <source>
        <dbReference type="ARBA" id="ARBA00022840"/>
    </source>
</evidence>
<keyword evidence="5" id="KW-0347">Helicase</keyword>
<dbReference type="Proteomes" id="UP000317371">
    <property type="component" value="Unassembled WGS sequence"/>
</dbReference>
<keyword evidence="5" id="KW-0378">Hydrolase</keyword>
<accession>A0A540VHC9</accession>
<dbReference type="InParanoid" id="A0A540VHC9"/>
<dbReference type="InterPro" id="IPR001650">
    <property type="entry name" value="Helicase_C-like"/>
</dbReference>
<keyword evidence="1" id="KW-0547">Nucleotide-binding</keyword>
<dbReference type="GO" id="GO:0004386">
    <property type="term" value="F:helicase activity"/>
    <property type="evidence" value="ECO:0007669"/>
    <property type="project" value="UniProtKB-KW"/>
</dbReference>
<dbReference type="Gene3D" id="3.40.50.300">
    <property type="entry name" value="P-loop containing nucleotide triphosphate hydrolases"/>
    <property type="match status" value="2"/>
</dbReference>
<dbReference type="InterPro" id="IPR027417">
    <property type="entry name" value="P-loop_NTPase"/>
</dbReference>
<evidence type="ECO:0000259" key="4">
    <source>
        <dbReference type="PROSITE" id="PS51194"/>
    </source>
</evidence>
<evidence type="ECO:0000259" key="3">
    <source>
        <dbReference type="PROSITE" id="PS51192"/>
    </source>
</evidence>
<name>A0A540VHC9_9CHLR</name>
<keyword evidence="2" id="KW-0067">ATP-binding</keyword>
<dbReference type="EMBL" id="VIGC01000009">
    <property type="protein sequence ID" value="TQE96177.1"/>
    <property type="molecule type" value="Genomic_DNA"/>
</dbReference>
<keyword evidence="6" id="KW-1185">Reference proteome</keyword>
<sequence length="525" mass="59685">MIERTRDIRARLKYAWTPFFTRFGRLTPIQLEAIPRILDGSNVIIASPTASGKTEAVVAPVAQKFIEERWYELAVVYVVPTRALTNDTIARVAGPLQDMGIRADIKHGDKPYLSTSNPPNFLVITPESLDSLICRNTELFSNLQTVIIDEIHLLDNTYRGDQLRILISRLRKIAKVAEFSVHLLSATLASPRETAGRYVQLYETVEVPGRREIEYQFVESHKEIYEIARQRKWRKILYFCNLRETVEETVSEISRLWHPYPVVAHHGSLNRQLREEAERVMKEADVAICVSTSTLEVGIDIGDLDLIVLVEPPWSVSSLLQRIGRGNRREGIVRVAALVTSSEERQLLESMFEVAASGELPEEPYNPDLSVAVQQIFSCLYQNRGGVLETEIVSLLSPICNEKEATLILRHLRSKEWVERATSRWFASTKLMDLGAKGRIHSNIPESQSHRVIDVASGREIGLIMGVVDEVFVLGGRVWQIVSIERNMIKVRRFMGRAQAAFFLRRGRVGAFYYLLPPELRNKLA</sequence>
<dbReference type="SMART" id="SM00487">
    <property type="entry name" value="DEXDc"/>
    <property type="match status" value="1"/>
</dbReference>
<dbReference type="SUPFAM" id="SSF52540">
    <property type="entry name" value="P-loop containing nucleoside triphosphate hydrolases"/>
    <property type="match status" value="1"/>
</dbReference>
<feature type="domain" description="Helicase C-terminal" evidence="4">
    <location>
        <begin position="220"/>
        <end position="372"/>
    </location>
</feature>
<proteinExistence type="predicted"/>